<organism evidence="7 8">
    <name type="scientific">Necator americanus</name>
    <name type="common">Human hookworm</name>
    <dbReference type="NCBI Taxonomy" id="51031"/>
    <lineage>
        <taxon>Eukaryota</taxon>
        <taxon>Metazoa</taxon>
        <taxon>Ecdysozoa</taxon>
        <taxon>Nematoda</taxon>
        <taxon>Chromadorea</taxon>
        <taxon>Rhabditida</taxon>
        <taxon>Rhabditina</taxon>
        <taxon>Rhabditomorpha</taxon>
        <taxon>Strongyloidea</taxon>
        <taxon>Ancylostomatidae</taxon>
        <taxon>Bunostominae</taxon>
        <taxon>Necator</taxon>
    </lineage>
</organism>
<name>A0ABR1DRE0_NECAM</name>
<comment type="caution">
    <text evidence="7">The sequence shown here is derived from an EMBL/GenBank/DDBJ whole genome shotgun (WGS) entry which is preliminary data.</text>
</comment>
<evidence type="ECO:0000256" key="3">
    <source>
        <dbReference type="ARBA" id="ARBA00022692"/>
    </source>
</evidence>
<proteinExistence type="inferred from homology"/>
<dbReference type="InterPro" id="IPR000344">
    <property type="entry name" value="7TM_GPCR_serpentine_rcpt_Sra"/>
</dbReference>
<evidence type="ECO:0000256" key="1">
    <source>
        <dbReference type="ARBA" id="ARBA00004141"/>
    </source>
</evidence>
<dbReference type="InterPro" id="IPR002184">
    <property type="entry name" value="7TM_GPCR_serpentine_rcpt_Srb"/>
</dbReference>
<protein>
    <submittedName>
        <fullName evidence="7">Uncharacterized protein</fullName>
    </submittedName>
</protein>
<evidence type="ECO:0000313" key="8">
    <source>
        <dbReference type="Proteomes" id="UP001303046"/>
    </source>
</evidence>
<dbReference type="PANTHER" id="PTHR31216:SF11">
    <property type="entry name" value="SERPENTINE RECEPTOR CLASS BETA-16-RELATED"/>
    <property type="match status" value="1"/>
</dbReference>
<keyword evidence="4 6" id="KW-1133">Transmembrane helix</keyword>
<evidence type="ECO:0000256" key="6">
    <source>
        <dbReference type="SAM" id="Phobius"/>
    </source>
</evidence>
<feature type="transmembrane region" description="Helical" evidence="6">
    <location>
        <begin position="59"/>
        <end position="82"/>
    </location>
</feature>
<comment type="subcellular location">
    <subcellularLocation>
        <location evidence="1">Membrane</location>
        <topology evidence="1">Multi-pass membrane protein</topology>
    </subcellularLocation>
</comment>
<comment type="similarity">
    <text evidence="2">Belongs to the nematode receptor-like protein srb family.</text>
</comment>
<dbReference type="Pfam" id="PF02117">
    <property type="entry name" value="7TM_GPCR_Sra"/>
    <property type="match status" value="1"/>
</dbReference>
<keyword evidence="8" id="KW-1185">Reference proteome</keyword>
<feature type="transmembrane region" description="Helical" evidence="6">
    <location>
        <begin position="20"/>
        <end position="39"/>
    </location>
</feature>
<accession>A0ABR1DRE0</accession>
<dbReference type="PANTHER" id="PTHR31216">
    <property type="entry name" value="SERPENTINE RECEPTOR CLASS BETA-1-RELATED-RELATED"/>
    <property type="match status" value="1"/>
</dbReference>
<evidence type="ECO:0000256" key="4">
    <source>
        <dbReference type="ARBA" id="ARBA00022989"/>
    </source>
</evidence>
<feature type="transmembrane region" description="Helical" evidence="6">
    <location>
        <begin position="153"/>
        <end position="173"/>
    </location>
</feature>
<evidence type="ECO:0000313" key="7">
    <source>
        <dbReference type="EMBL" id="KAK6752838.1"/>
    </source>
</evidence>
<evidence type="ECO:0000256" key="2">
    <source>
        <dbReference type="ARBA" id="ARBA00006860"/>
    </source>
</evidence>
<keyword evidence="3 6" id="KW-0812">Transmembrane</keyword>
<gene>
    <name evidence="7" type="primary">Necator_chrIV.g17236</name>
    <name evidence="7" type="ORF">RB195_003938</name>
</gene>
<feature type="transmembrane region" description="Helical" evidence="6">
    <location>
        <begin position="110"/>
        <end position="133"/>
    </location>
</feature>
<dbReference type="EMBL" id="JAVFWL010000004">
    <property type="protein sequence ID" value="KAK6752838.1"/>
    <property type="molecule type" value="Genomic_DNA"/>
</dbReference>
<dbReference type="Proteomes" id="UP001303046">
    <property type="component" value="Unassembled WGS sequence"/>
</dbReference>
<evidence type="ECO:0000256" key="5">
    <source>
        <dbReference type="ARBA" id="ARBA00023136"/>
    </source>
</evidence>
<reference evidence="7 8" key="1">
    <citation type="submission" date="2023-08" db="EMBL/GenBank/DDBJ databases">
        <title>A Necator americanus chromosomal reference genome.</title>
        <authorList>
            <person name="Ilik V."/>
            <person name="Petrzelkova K.J."/>
            <person name="Pardy F."/>
            <person name="Fuh T."/>
            <person name="Niatou-Singa F.S."/>
            <person name="Gouil Q."/>
            <person name="Baker L."/>
            <person name="Ritchie M.E."/>
            <person name="Jex A.R."/>
            <person name="Gazzola D."/>
            <person name="Li H."/>
            <person name="Toshio Fujiwara R."/>
            <person name="Zhan B."/>
            <person name="Aroian R.V."/>
            <person name="Pafco B."/>
            <person name="Schwarz E.M."/>
        </authorList>
    </citation>
    <scope>NUCLEOTIDE SEQUENCE [LARGE SCALE GENOMIC DNA]</scope>
    <source>
        <strain evidence="7 8">Aroian</strain>
        <tissue evidence="7">Whole animal</tissue>
    </source>
</reference>
<keyword evidence="5 6" id="KW-0472">Membrane</keyword>
<sequence length="221" mass="24895">MSTATDEDTSMDIPNYNDPAYCKSILSAILVELYIYIGVSFKEPHISATSTPDEVTGRINEVLIFNVSCSTITMTIMIVLLLTNKKRKTKSIGCVSRRFQIDENIVTTEFIAKIAFVQLVAFSIQSLGGLILRSSLENFFTDNDLPALKSIKLSLQVMPIFTIIVCVVIEWSICRTTTRHRARVLSMVNIKDRGHHSLQFLSLQWSNANLKLPQMERNTVC</sequence>